<dbReference type="PANTHER" id="PTHR48100">
    <property type="entry name" value="BROAD-SPECIFICITY PHOSPHATASE YOR283W-RELATED"/>
    <property type="match status" value="1"/>
</dbReference>
<dbReference type="InterPro" id="IPR013078">
    <property type="entry name" value="His_Pase_superF_clade-1"/>
</dbReference>
<reference evidence="1 2" key="1">
    <citation type="journal article" date="2008" name="Nature">
        <title>The Phaeodactylum genome reveals the evolutionary history of diatom genomes.</title>
        <authorList>
            <person name="Bowler C."/>
            <person name="Allen A.E."/>
            <person name="Badger J.H."/>
            <person name="Grimwood J."/>
            <person name="Jabbari K."/>
            <person name="Kuo A."/>
            <person name="Maheswari U."/>
            <person name="Martens C."/>
            <person name="Maumus F."/>
            <person name="Otillar R.P."/>
            <person name="Rayko E."/>
            <person name="Salamov A."/>
            <person name="Vandepoele K."/>
            <person name="Beszteri B."/>
            <person name="Gruber A."/>
            <person name="Heijde M."/>
            <person name="Katinka M."/>
            <person name="Mock T."/>
            <person name="Valentin K."/>
            <person name="Verret F."/>
            <person name="Berges J.A."/>
            <person name="Brownlee C."/>
            <person name="Cadoret J.P."/>
            <person name="Chiovitti A."/>
            <person name="Choi C.J."/>
            <person name="Coesel S."/>
            <person name="De Martino A."/>
            <person name="Detter J.C."/>
            <person name="Durkin C."/>
            <person name="Falciatore A."/>
            <person name="Fournet J."/>
            <person name="Haruta M."/>
            <person name="Huysman M.J."/>
            <person name="Jenkins B.D."/>
            <person name="Jiroutova K."/>
            <person name="Jorgensen R.E."/>
            <person name="Joubert Y."/>
            <person name="Kaplan A."/>
            <person name="Kroger N."/>
            <person name="Kroth P.G."/>
            <person name="La Roche J."/>
            <person name="Lindquist E."/>
            <person name="Lommer M."/>
            <person name="Martin-Jezequel V."/>
            <person name="Lopez P.J."/>
            <person name="Lucas S."/>
            <person name="Mangogna M."/>
            <person name="McGinnis K."/>
            <person name="Medlin L.K."/>
            <person name="Montsant A."/>
            <person name="Oudot-Le Secq M.P."/>
            <person name="Napoli C."/>
            <person name="Obornik M."/>
            <person name="Parker M.S."/>
            <person name="Petit J.L."/>
            <person name="Porcel B.M."/>
            <person name="Poulsen N."/>
            <person name="Robison M."/>
            <person name="Rychlewski L."/>
            <person name="Rynearson T.A."/>
            <person name="Schmutz J."/>
            <person name="Shapiro H."/>
            <person name="Siaut M."/>
            <person name="Stanley M."/>
            <person name="Sussman M.R."/>
            <person name="Taylor A.R."/>
            <person name="Vardi A."/>
            <person name="von Dassow P."/>
            <person name="Vyverman W."/>
            <person name="Willis A."/>
            <person name="Wyrwicz L.S."/>
            <person name="Rokhsar D.S."/>
            <person name="Weissenbach J."/>
            <person name="Armbrust E.V."/>
            <person name="Green B.R."/>
            <person name="Van de Peer Y."/>
            <person name="Grigoriev I.V."/>
        </authorList>
    </citation>
    <scope>NUCLEOTIDE SEQUENCE [LARGE SCALE GENOMIC DNA]</scope>
    <source>
        <strain evidence="1 2">CCAP 1055/1</strain>
    </source>
</reference>
<dbReference type="InterPro" id="IPR029033">
    <property type="entry name" value="His_PPase_superfam"/>
</dbReference>
<dbReference type="PANTHER" id="PTHR48100:SF1">
    <property type="entry name" value="HISTIDINE PHOSPHATASE FAMILY PROTEIN-RELATED"/>
    <property type="match status" value="1"/>
</dbReference>
<feature type="non-terminal residue" evidence="1">
    <location>
        <position position="1"/>
    </location>
</feature>
<dbReference type="AlphaFoldDB" id="B7FRV1"/>
<dbReference type="HOGENOM" id="CLU_039184_4_1_1"/>
<dbReference type="EMBL" id="CM000606">
    <property type="protein sequence ID" value="EEC50374.1"/>
    <property type="molecule type" value="Genomic_DNA"/>
</dbReference>
<dbReference type="GeneID" id="7197082"/>
<dbReference type="GO" id="GO:0016791">
    <property type="term" value="F:phosphatase activity"/>
    <property type="evidence" value="ECO:0007669"/>
    <property type="project" value="TreeGrafter"/>
</dbReference>
<dbReference type="KEGG" id="pti:PHATRDRAFT_9956"/>
<reference evidence="2" key="2">
    <citation type="submission" date="2008-08" db="EMBL/GenBank/DDBJ databases">
        <authorList>
            <consortium name="Diatom Consortium"/>
            <person name="Grigoriev I."/>
            <person name="Grimwood J."/>
            <person name="Kuo A."/>
            <person name="Otillar R.P."/>
            <person name="Salamov A."/>
            <person name="Detter J.C."/>
            <person name="Lindquist E."/>
            <person name="Shapiro H."/>
            <person name="Lucas S."/>
            <person name="Glavina del Rio T."/>
            <person name="Pitluck S."/>
            <person name="Rokhsar D."/>
            <person name="Bowler C."/>
        </authorList>
    </citation>
    <scope>GENOME REANNOTATION</scope>
    <source>
        <strain evidence="2">CCAP 1055/1</strain>
    </source>
</reference>
<evidence type="ECO:0000313" key="2">
    <source>
        <dbReference type="Proteomes" id="UP000000759"/>
    </source>
</evidence>
<dbReference type="InParanoid" id="B7FRV1"/>
<dbReference type="Proteomes" id="UP000000759">
    <property type="component" value="Chromosome 2"/>
</dbReference>
<protein>
    <recommendedName>
        <fullName evidence="3">Phosphoglycerate mutase</fullName>
    </recommendedName>
</protein>
<evidence type="ECO:0008006" key="3">
    <source>
        <dbReference type="Google" id="ProtNLM"/>
    </source>
</evidence>
<dbReference type="PaxDb" id="2850-Phatr9956"/>
<dbReference type="SUPFAM" id="SSF53254">
    <property type="entry name" value="Phosphoglycerate mutase-like"/>
    <property type="match status" value="1"/>
</dbReference>
<evidence type="ECO:0000313" key="1">
    <source>
        <dbReference type="EMBL" id="EEC50374.1"/>
    </source>
</evidence>
<dbReference type="OrthoDB" id="496981at2759"/>
<sequence>RTKTVHFVRHGQGFHNLMADLAHAQGKEWEQFKDTPENPYLIPEILDAPLTEKGRQQAYVLQAQINGMELGQKPQLVVFSPNCRALQTGVIVFESLVGKVPFVAHEMAREESGIHVCDKRRPVSRQRTEFPQVNFGLLEADDDPLFQDDVRETRQQVADRVYQFFEWLATQDEQIVAVSSHSGWLLTVFNAMLRCDESLR</sequence>
<accession>B7FRV1</accession>
<dbReference type="RefSeq" id="XP_002177560.1">
    <property type="nucleotide sequence ID" value="XM_002177524.1"/>
</dbReference>
<dbReference type="Pfam" id="PF00300">
    <property type="entry name" value="His_Phos_1"/>
    <property type="match status" value="1"/>
</dbReference>
<keyword evidence="2" id="KW-1185">Reference proteome</keyword>
<dbReference type="InterPro" id="IPR050275">
    <property type="entry name" value="PGM_Phosphatase"/>
</dbReference>
<proteinExistence type="predicted"/>
<name>B7FRV1_PHATC</name>
<organism evidence="1 2">
    <name type="scientific">Phaeodactylum tricornutum (strain CCAP 1055/1)</name>
    <dbReference type="NCBI Taxonomy" id="556484"/>
    <lineage>
        <taxon>Eukaryota</taxon>
        <taxon>Sar</taxon>
        <taxon>Stramenopiles</taxon>
        <taxon>Ochrophyta</taxon>
        <taxon>Bacillariophyta</taxon>
        <taxon>Bacillariophyceae</taxon>
        <taxon>Bacillariophycidae</taxon>
        <taxon>Naviculales</taxon>
        <taxon>Phaeodactylaceae</taxon>
        <taxon>Phaeodactylum</taxon>
    </lineage>
</organism>
<feature type="non-terminal residue" evidence="1">
    <location>
        <position position="200"/>
    </location>
</feature>
<dbReference type="eggNOG" id="KOG4754">
    <property type="taxonomic scope" value="Eukaryota"/>
</dbReference>
<gene>
    <name evidence="1" type="ORF">PHATRDRAFT_9956</name>
</gene>
<dbReference type="GO" id="GO:0005737">
    <property type="term" value="C:cytoplasm"/>
    <property type="evidence" value="ECO:0007669"/>
    <property type="project" value="TreeGrafter"/>
</dbReference>
<dbReference type="Gene3D" id="3.40.50.1240">
    <property type="entry name" value="Phosphoglycerate mutase-like"/>
    <property type="match status" value="1"/>
</dbReference>